<dbReference type="EMBL" id="BAABFL010000443">
    <property type="protein sequence ID" value="GAA4651221.1"/>
    <property type="molecule type" value="Genomic_DNA"/>
</dbReference>
<evidence type="ECO:0000256" key="1">
    <source>
        <dbReference type="PROSITE-ProRule" id="PRU00023"/>
    </source>
</evidence>
<feature type="repeat" description="ANK" evidence="1">
    <location>
        <begin position="474"/>
        <end position="506"/>
    </location>
</feature>
<dbReference type="PROSITE" id="PS50088">
    <property type="entry name" value="ANK_REPEAT"/>
    <property type="match status" value="1"/>
</dbReference>
<dbReference type="PANTHER" id="PTHR46899">
    <property type="entry name" value="PROTEIN PHOSPHATASE 1 REGULATORY SUBUNIT 27"/>
    <property type="match status" value="1"/>
</dbReference>
<evidence type="ECO:0000313" key="2">
    <source>
        <dbReference type="EMBL" id="GAA4651221.1"/>
    </source>
</evidence>
<proteinExistence type="predicted"/>
<dbReference type="PROSITE" id="PS50297">
    <property type="entry name" value="ANK_REP_REGION"/>
    <property type="match status" value="1"/>
</dbReference>
<reference evidence="3" key="1">
    <citation type="journal article" date="2019" name="Int. J. Syst. Evol. Microbiol.">
        <title>The Global Catalogue of Microorganisms (GCM) 10K type strain sequencing project: providing services to taxonomists for standard genome sequencing and annotation.</title>
        <authorList>
            <consortium name="The Broad Institute Genomics Platform"/>
            <consortium name="The Broad Institute Genome Sequencing Center for Infectious Disease"/>
            <person name="Wu L."/>
            <person name="Ma J."/>
        </authorList>
    </citation>
    <scope>NUCLEOTIDE SEQUENCE [LARGE SCALE GENOMIC DNA]</scope>
    <source>
        <strain evidence="3">JCM 17805</strain>
    </source>
</reference>
<gene>
    <name evidence="2" type="ORF">GCM10023116_35040</name>
</gene>
<evidence type="ECO:0000313" key="3">
    <source>
        <dbReference type="Proteomes" id="UP001500604"/>
    </source>
</evidence>
<dbReference type="SMART" id="SM00248">
    <property type="entry name" value="ANK"/>
    <property type="match status" value="3"/>
</dbReference>
<dbReference type="InterPro" id="IPR053080">
    <property type="entry name" value="PP1_regulatory_subunit_27"/>
</dbReference>
<dbReference type="Gene3D" id="1.25.40.20">
    <property type="entry name" value="Ankyrin repeat-containing domain"/>
    <property type="match status" value="1"/>
</dbReference>
<protein>
    <recommendedName>
        <fullName evidence="4">Fido domain-containing protein</fullName>
    </recommendedName>
</protein>
<dbReference type="Proteomes" id="UP001500604">
    <property type="component" value="Unassembled WGS sequence"/>
</dbReference>
<keyword evidence="3" id="KW-1185">Reference proteome</keyword>
<organism evidence="2 3">
    <name type="scientific">Kistimonas scapharcae</name>
    <dbReference type="NCBI Taxonomy" id="1036133"/>
    <lineage>
        <taxon>Bacteria</taxon>
        <taxon>Pseudomonadati</taxon>
        <taxon>Pseudomonadota</taxon>
        <taxon>Gammaproteobacteria</taxon>
        <taxon>Oceanospirillales</taxon>
        <taxon>Endozoicomonadaceae</taxon>
        <taxon>Kistimonas</taxon>
    </lineage>
</organism>
<dbReference type="SUPFAM" id="SSF48403">
    <property type="entry name" value="Ankyrin repeat"/>
    <property type="match status" value="1"/>
</dbReference>
<name>A0ABP8V5P8_9GAMM</name>
<dbReference type="Pfam" id="PF12796">
    <property type="entry name" value="Ank_2"/>
    <property type="match status" value="1"/>
</dbReference>
<comment type="caution">
    <text evidence="2">The sequence shown here is derived from an EMBL/GenBank/DDBJ whole genome shotgun (WGS) entry which is preliminary data.</text>
</comment>
<accession>A0ABP8V5P8</accession>
<evidence type="ECO:0008006" key="4">
    <source>
        <dbReference type="Google" id="ProtNLM"/>
    </source>
</evidence>
<keyword evidence="1" id="KW-0040">ANK repeat</keyword>
<dbReference type="PANTHER" id="PTHR46899:SF3">
    <property type="entry name" value="PROTEIN PHOSPHATASE 1 REGULATORY SUBUNIT 27"/>
    <property type="match status" value="1"/>
</dbReference>
<sequence length="544" mass="62782">MWDRGYIPNLRFSKIYISEHVNLCIKALSYLLEKELYKPIKGHEERIKAIKTTIVFVNAHQLLNTEHKKLLTDLLETSIKIENKAFQLTQPAINAGLIESHHDELFLKIIDAMFHQVGRLALEDEQECILRLLNGIEFALLHHKEGIFSLQPNSGRDVTLRLDVDDQQPTNMRRLKDIFFTRDSETKKRKIENAVNNLLKINKLVGGEGKFGYSNFCIDISDPDTYSTVKLQALLDESLIKYRFEYQKHEIKKLLNKFNLAGRYLLTDKKVSETTSLNANFLLEVDPCSRDIRVHFIGTPDIRREKTKRFLEQYYCQVEWVKNHPNKRVAMDIIRKAGISLLQKMHLFHVFPEANGRTAICVDRLQRLHFQLPLTMPTRVGDFARYTVEELDRRERFGTQTPVFYDIIQVYITLQETEMVSYLLRRQRSILPGPLKFSEYLVLSSQVGSIQLCALFIKYGADINTITSVSQAMASTTPLITAVLHDHYPLVQYLIEHGAKINQQDSEGKTPFDHAIASGYEDIAALLMIKNGISFVPYATPYSD</sequence>
<dbReference type="InterPro" id="IPR002110">
    <property type="entry name" value="Ankyrin_rpt"/>
</dbReference>
<dbReference type="InterPro" id="IPR036770">
    <property type="entry name" value="Ankyrin_rpt-contain_sf"/>
</dbReference>